<sequence length="111" mass="12515">MADAVKFIQLVVEEEEEEETKQDWPADKVDIMEELESERPMSVEFKNLSCGSATQPLADQYNSAKENQTRDGNRHGSNINRGVKDMFTNAPADSILELPEPFRTAVQNSLI</sequence>
<protein>
    <submittedName>
        <fullName evidence="2">Uncharacterized protein</fullName>
    </submittedName>
</protein>
<dbReference type="AlphaFoldDB" id="A0A1D2J9U6"/>
<evidence type="ECO:0000313" key="3">
    <source>
        <dbReference type="Proteomes" id="UP000242814"/>
    </source>
</evidence>
<comment type="caution">
    <text evidence="2">The sequence shown here is derived from an EMBL/GenBank/DDBJ whole genome shotgun (WGS) entry which is preliminary data.</text>
</comment>
<accession>A0A1D2J9U6</accession>
<organism evidence="2 3">
    <name type="scientific">Paracoccidioides brasiliensis</name>
    <dbReference type="NCBI Taxonomy" id="121759"/>
    <lineage>
        <taxon>Eukaryota</taxon>
        <taxon>Fungi</taxon>
        <taxon>Dikarya</taxon>
        <taxon>Ascomycota</taxon>
        <taxon>Pezizomycotina</taxon>
        <taxon>Eurotiomycetes</taxon>
        <taxon>Eurotiomycetidae</taxon>
        <taxon>Onygenales</taxon>
        <taxon>Ajellomycetaceae</taxon>
        <taxon>Paracoccidioides</taxon>
    </lineage>
</organism>
<dbReference type="Proteomes" id="UP000242814">
    <property type="component" value="Unassembled WGS sequence"/>
</dbReference>
<proteinExistence type="predicted"/>
<feature type="region of interest" description="Disordered" evidence="1">
    <location>
        <begin position="54"/>
        <end position="85"/>
    </location>
</feature>
<dbReference type="EMBL" id="LZYO01000256">
    <property type="protein sequence ID" value="ODH21887.1"/>
    <property type="molecule type" value="Genomic_DNA"/>
</dbReference>
<evidence type="ECO:0000256" key="1">
    <source>
        <dbReference type="SAM" id="MobiDB-lite"/>
    </source>
</evidence>
<dbReference type="VEuPathDB" id="FungiDB:PADG_04526"/>
<name>A0A1D2J9U6_PARBR</name>
<gene>
    <name evidence="2" type="ORF">ACO22_05608</name>
</gene>
<feature type="compositionally biased region" description="Polar residues" evidence="1">
    <location>
        <begin position="54"/>
        <end position="66"/>
    </location>
</feature>
<evidence type="ECO:0000313" key="2">
    <source>
        <dbReference type="EMBL" id="ODH21887.1"/>
    </source>
</evidence>
<reference evidence="2 3" key="1">
    <citation type="submission" date="2016-06" db="EMBL/GenBank/DDBJ databases">
        <authorList>
            <person name="Kjaerup R.B."/>
            <person name="Dalgaard T.S."/>
            <person name="Juul-Madsen H.R."/>
        </authorList>
    </citation>
    <scope>NUCLEOTIDE SEQUENCE [LARGE SCALE GENOMIC DNA]</scope>
    <source>
        <strain evidence="2 3">Pb300</strain>
    </source>
</reference>